<dbReference type="GO" id="GO:0030166">
    <property type="term" value="P:proteoglycan biosynthetic process"/>
    <property type="evidence" value="ECO:0007669"/>
    <property type="project" value="TreeGrafter"/>
</dbReference>
<dbReference type="Pfam" id="PF06079">
    <property type="entry name" value="Apyrase"/>
    <property type="match status" value="1"/>
</dbReference>
<keyword evidence="3" id="KW-0378">Hydrolase</keyword>
<evidence type="ECO:0000256" key="3">
    <source>
        <dbReference type="ARBA" id="ARBA00022801"/>
    </source>
</evidence>
<dbReference type="SUPFAM" id="SSF101887">
    <property type="entry name" value="Apyrase"/>
    <property type="match status" value="1"/>
</dbReference>
<feature type="binding site" evidence="6">
    <location>
        <position position="368"/>
    </location>
    <ligand>
        <name>Ca(2+)</name>
        <dbReference type="ChEBI" id="CHEBI:29108"/>
    </ligand>
</feature>
<feature type="binding site" evidence="6">
    <location>
        <position position="138"/>
    </location>
    <ligand>
        <name>Ca(2+)</name>
        <dbReference type="ChEBI" id="CHEBI:29108"/>
    </ligand>
</feature>
<sequence>MAHSEIRPKIRKEGIYVSPTSSFLTIAVLVTVLLASFIALIKNMQKPGCYHRPYNASQLGHEVLLDDGSHEYRIMAVTDLDKSSKHPMDENRWQSFVVFGILKINKEYTEASLQWNDKAEISLYSTIAADGRSMELSDLAVFDGKLLSIDDRTGIVYRIEGNLAYPWIYISDGPGNATKGFKGEWMTVKDGNLYVGGLGKEWTTGQGVFVNDNPMWIKRVTPEGSVEHISWVNEYKKLRSVVGIEWPGYMIHESVQWSEVHKKWFFLPRRASKQPYTETEDEERGTNYLLVASEDFSDIKYQRIGTLTGSRGFSAFQFVPGTNDCVIVALKSEEKDGIPVASYITVFNHEVGHFLLDEVPLVGEFKYEGLAFV</sequence>
<keyword evidence="8" id="KW-1185">Reference proteome</keyword>
<comment type="cofactor">
    <cofactor evidence="1 6">
        <name>Ca(2+)</name>
        <dbReference type="ChEBI" id="CHEBI:29108"/>
    </cofactor>
</comment>
<reference evidence="9" key="1">
    <citation type="submission" date="2022-11" db="UniProtKB">
        <authorList>
            <consortium name="WormBaseParasite"/>
        </authorList>
    </citation>
    <scope>IDENTIFICATION</scope>
</reference>
<organism evidence="8 9">
    <name type="scientific">Setaria digitata</name>
    <dbReference type="NCBI Taxonomy" id="48799"/>
    <lineage>
        <taxon>Eukaryota</taxon>
        <taxon>Metazoa</taxon>
        <taxon>Ecdysozoa</taxon>
        <taxon>Nematoda</taxon>
        <taxon>Chromadorea</taxon>
        <taxon>Rhabditida</taxon>
        <taxon>Spirurina</taxon>
        <taxon>Spiruromorpha</taxon>
        <taxon>Filarioidea</taxon>
        <taxon>Setariidae</taxon>
        <taxon>Setaria</taxon>
    </lineage>
</organism>
<keyword evidence="2 6" id="KW-0479">Metal-binding</keyword>
<accession>A0A915PNN1</accession>
<dbReference type="GO" id="GO:0004382">
    <property type="term" value="F:GDP phosphatase activity"/>
    <property type="evidence" value="ECO:0007669"/>
    <property type="project" value="TreeGrafter"/>
</dbReference>
<dbReference type="PANTHER" id="PTHR13023">
    <property type="entry name" value="APYRASE"/>
    <property type="match status" value="1"/>
</dbReference>
<keyword evidence="7" id="KW-0472">Membrane</keyword>
<evidence type="ECO:0000256" key="1">
    <source>
        <dbReference type="ARBA" id="ARBA00001913"/>
    </source>
</evidence>
<dbReference type="InterPro" id="IPR036258">
    <property type="entry name" value="Apyrase_sf"/>
</dbReference>
<dbReference type="Proteomes" id="UP000887581">
    <property type="component" value="Unplaced"/>
</dbReference>
<evidence type="ECO:0000256" key="4">
    <source>
        <dbReference type="ARBA" id="ARBA00022837"/>
    </source>
</evidence>
<proteinExistence type="inferred from homology"/>
<evidence type="ECO:0000256" key="7">
    <source>
        <dbReference type="SAM" id="Phobius"/>
    </source>
</evidence>
<evidence type="ECO:0000256" key="2">
    <source>
        <dbReference type="ARBA" id="ARBA00022723"/>
    </source>
</evidence>
<dbReference type="AlphaFoldDB" id="A0A915PNN1"/>
<evidence type="ECO:0000313" key="9">
    <source>
        <dbReference type="WBParaSite" id="sdigi.contig171.g5604.t1"/>
    </source>
</evidence>
<feature type="binding site" evidence="6">
    <location>
        <position position="314"/>
    </location>
    <ligand>
        <name>Ca(2+)</name>
        <dbReference type="ChEBI" id="CHEBI:29108"/>
    </ligand>
</feature>
<evidence type="ECO:0000256" key="5">
    <source>
        <dbReference type="ARBA" id="ARBA00025738"/>
    </source>
</evidence>
<comment type="similarity">
    <text evidence="5">Belongs to the apyrase family.</text>
</comment>
<protein>
    <submittedName>
        <fullName evidence="9">Soluble calcium-activated nucleotidase 1</fullName>
    </submittedName>
</protein>
<dbReference type="GO" id="GO:0005509">
    <property type="term" value="F:calcium ion binding"/>
    <property type="evidence" value="ECO:0007669"/>
    <property type="project" value="InterPro"/>
</dbReference>
<evidence type="ECO:0000256" key="6">
    <source>
        <dbReference type="PIRSR" id="PIRSR609283-1"/>
    </source>
</evidence>
<keyword evidence="4 6" id="KW-0106">Calcium</keyword>
<dbReference type="PANTHER" id="PTHR13023:SF3">
    <property type="entry name" value="SOLUBLE CALCIUM-ACTIVATED NUCLEOTIDASE 1"/>
    <property type="match status" value="1"/>
</dbReference>
<dbReference type="InterPro" id="IPR009283">
    <property type="entry name" value="Apyrase"/>
</dbReference>
<dbReference type="WBParaSite" id="sdigi.contig171.g5604.t1">
    <property type="protein sequence ID" value="sdigi.contig171.g5604.t1"/>
    <property type="gene ID" value="sdigi.contig171.g5604"/>
</dbReference>
<keyword evidence="7" id="KW-0812">Transmembrane</keyword>
<keyword evidence="7" id="KW-1133">Transmembrane helix</keyword>
<dbReference type="FunFam" id="2.120.10.100:FF:000001">
    <property type="entry name" value="Soluble calcium-activated nucleotidase 1"/>
    <property type="match status" value="1"/>
</dbReference>
<feature type="binding site" evidence="6">
    <location>
        <position position="137"/>
    </location>
    <ligand>
        <name>Ca(2+)</name>
        <dbReference type="ChEBI" id="CHEBI:29108"/>
    </ligand>
</feature>
<dbReference type="Gene3D" id="2.120.10.100">
    <property type="entry name" value="Apyrase"/>
    <property type="match status" value="1"/>
</dbReference>
<feature type="binding site" evidence="6">
    <location>
        <position position="253"/>
    </location>
    <ligand>
        <name>Ca(2+)</name>
        <dbReference type="ChEBI" id="CHEBI:29108"/>
    </ligand>
</feature>
<evidence type="ECO:0000313" key="8">
    <source>
        <dbReference type="Proteomes" id="UP000887581"/>
    </source>
</evidence>
<feature type="transmembrane region" description="Helical" evidence="7">
    <location>
        <begin position="21"/>
        <end position="41"/>
    </location>
</feature>
<feature type="binding site" evidence="6">
    <location>
        <position position="184"/>
    </location>
    <ligand>
        <name>Ca(2+)</name>
        <dbReference type="ChEBI" id="CHEBI:29108"/>
    </ligand>
</feature>
<name>A0A915PNN1_9BILA</name>
<dbReference type="GO" id="GO:0045134">
    <property type="term" value="F:UDP phosphatase activity"/>
    <property type="evidence" value="ECO:0007669"/>
    <property type="project" value="TreeGrafter"/>
</dbReference>